<gene>
    <name evidence="2" type="ORF">CR205_16055</name>
</gene>
<dbReference type="SUPFAM" id="SSF54427">
    <property type="entry name" value="NTF2-like"/>
    <property type="match status" value="1"/>
</dbReference>
<accession>A0A2W0H4D2</accession>
<protein>
    <recommendedName>
        <fullName evidence="4">DUF4440 domain-containing protein</fullName>
    </recommendedName>
</protein>
<dbReference type="OrthoDB" id="2720594at2"/>
<name>A0A2W0H4D2_9BACI</name>
<dbReference type="EMBL" id="PDOF01000003">
    <property type="protein sequence ID" value="PYZ95891.1"/>
    <property type="molecule type" value="Genomic_DNA"/>
</dbReference>
<keyword evidence="1" id="KW-0812">Transmembrane</keyword>
<reference evidence="2 3" key="1">
    <citation type="submission" date="2017-10" db="EMBL/GenBank/DDBJ databases">
        <title>Bacillus sp. nov., a halophilic bacterium isolated from a Yangshapao Lake.</title>
        <authorList>
            <person name="Wang H."/>
        </authorList>
    </citation>
    <scope>NUCLEOTIDE SEQUENCE [LARGE SCALE GENOMIC DNA]</scope>
    <source>
        <strain evidence="2 3">YSP-3</strain>
    </source>
</reference>
<dbReference type="PROSITE" id="PS51257">
    <property type="entry name" value="PROKAR_LIPOPROTEIN"/>
    <property type="match status" value="1"/>
</dbReference>
<dbReference type="AlphaFoldDB" id="A0A2W0H4D2"/>
<dbReference type="RefSeq" id="WP_110521168.1">
    <property type="nucleotide sequence ID" value="NZ_PDOF01000003.1"/>
</dbReference>
<evidence type="ECO:0000256" key="1">
    <source>
        <dbReference type="SAM" id="Phobius"/>
    </source>
</evidence>
<keyword evidence="1" id="KW-0472">Membrane</keyword>
<evidence type="ECO:0008006" key="4">
    <source>
        <dbReference type="Google" id="ProtNLM"/>
    </source>
</evidence>
<evidence type="ECO:0000313" key="2">
    <source>
        <dbReference type="EMBL" id="PYZ95891.1"/>
    </source>
</evidence>
<sequence>MLKRRRRGPSAGFVLMTLVTIAVVIFSCYLVFTAGARQAAKVVETFYTLEQEGKFSSSWELFHSSMHKRFTRETYIQDRSHVFINHFGVDTFTFDLTSPRKISHWQKHEEAVAMDAYKVIATKKYRGKYGYFEFVQHVYVAEEDGEWKVLWDFNEQ</sequence>
<keyword evidence="3" id="KW-1185">Reference proteome</keyword>
<evidence type="ECO:0000313" key="3">
    <source>
        <dbReference type="Proteomes" id="UP000248066"/>
    </source>
</evidence>
<organism evidence="2 3">
    <name type="scientific">Alteribacter lacisalsi</name>
    <dbReference type="NCBI Taxonomy" id="2045244"/>
    <lineage>
        <taxon>Bacteria</taxon>
        <taxon>Bacillati</taxon>
        <taxon>Bacillota</taxon>
        <taxon>Bacilli</taxon>
        <taxon>Bacillales</taxon>
        <taxon>Bacillaceae</taxon>
        <taxon>Alteribacter</taxon>
    </lineage>
</organism>
<keyword evidence="1" id="KW-1133">Transmembrane helix</keyword>
<comment type="caution">
    <text evidence="2">The sequence shown here is derived from an EMBL/GenBank/DDBJ whole genome shotgun (WGS) entry which is preliminary data.</text>
</comment>
<feature type="transmembrane region" description="Helical" evidence="1">
    <location>
        <begin position="12"/>
        <end position="32"/>
    </location>
</feature>
<dbReference type="Proteomes" id="UP000248066">
    <property type="component" value="Unassembled WGS sequence"/>
</dbReference>
<dbReference type="InterPro" id="IPR032710">
    <property type="entry name" value="NTF2-like_dom_sf"/>
</dbReference>
<proteinExistence type="predicted"/>